<proteinExistence type="predicted"/>
<reference evidence="2 3" key="1">
    <citation type="submission" date="2019-10" db="EMBL/GenBank/DDBJ databases">
        <title>Genomic and transcriptomic insights into the perfect genentic adaptation of a filamentous nitrogen-fixing cyanobacterium to rice fields.</title>
        <authorList>
            <person name="Chen Z."/>
        </authorList>
    </citation>
    <scope>NUCLEOTIDE SEQUENCE [LARGE SCALE GENOMIC DNA]</scope>
    <source>
        <strain evidence="2">CCNUC1</strain>
    </source>
</reference>
<dbReference type="Proteomes" id="UP000326678">
    <property type="component" value="Chromosome Gxm1"/>
</dbReference>
<sequence length="37" mass="4363">MTNTYKPIYDERTGKIFILAGEDIEILISRDGNWEYP</sequence>
<evidence type="ECO:0000313" key="2">
    <source>
        <dbReference type="EMBL" id="QFS49459.1"/>
    </source>
</evidence>
<evidence type="ECO:0000259" key="1">
    <source>
        <dbReference type="Pfam" id="PF21828"/>
    </source>
</evidence>
<protein>
    <recommendedName>
        <fullName evidence="1">DUF6888 domain-containing protein</fullName>
    </recommendedName>
</protein>
<gene>
    <name evidence="2" type="ORF">GXM_06953</name>
</gene>
<dbReference type="Pfam" id="PF21828">
    <property type="entry name" value="DUF6888"/>
    <property type="match status" value="1"/>
</dbReference>
<dbReference type="EMBL" id="CP045226">
    <property type="protein sequence ID" value="QFS49459.1"/>
    <property type="molecule type" value="Genomic_DNA"/>
</dbReference>
<dbReference type="KEGG" id="nsh:GXM_06953"/>
<dbReference type="AlphaFoldDB" id="A0A5P8WC08"/>
<dbReference type="InterPro" id="IPR054181">
    <property type="entry name" value="DUF6888"/>
</dbReference>
<dbReference type="RefSeq" id="WP_420819799.1">
    <property type="nucleotide sequence ID" value="NZ_CP045226.1"/>
</dbReference>
<name>A0A5P8WC08_9NOSO</name>
<keyword evidence="3" id="KW-1185">Reference proteome</keyword>
<accession>A0A5P8WC08</accession>
<organism evidence="2 3">
    <name type="scientific">Nostoc sphaeroides CCNUC1</name>
    <dbReference type="NCBI Taxonomy" id="2653204"/>
    <lineage>
        <taxon>Bacteria</taxon>
        <taxon>Bacillati</taxon>
        <taxon>Cyanobacteriota</taxon>
        <taxon>Cyanophyceae</taxon>
        <taxon>Nostocales</taxon>
        <taxon>Nostocaceae</taxon>
        <taxon>Nostoc</taxon>
    </lineage>
</organism>
<feature type="domain" description="DUF6888" evidence="1">
    <location>
        <begin position="2"/>
        <end position="35"/>
    </location>
</feature>
<evidence type="ECO:0000313" key="3">
    <source>
        <dbReference type="Proteomes" id="UP000326678"/>
    </source>
</evidence>